<reference evidence="3" key="3">
    <citation type="journal article" date="2017" name="Nature">
        <title>Genome sequence of the progenitor of the wheat D genome Aegilops tauschii.</title>
        <authorList>
            <person name="Luo M.C."/>
            <person name="Gu Y.Q."/>
            <person name="Puiu D."/>
            <person name="Wang H."/>
            <person name="Twardziok S.O."/>
            <person name="Deal K.R."/>
            <person name="Huo N."/>
            <person name="Zhu T."/>
            <person name="Wang L."/>
            <person name="Wang Y."/>
            <person name="McGuire P.E."/>
            <person name="Liu S."/>
            <person name="Long H."/>
            <person name="Ramasamy R.K."/>
            <person name="Rodriguez J.C."/>
            <person name="Van S.L."/>
            <person name="Yuan L."/>
            <person name="Wang Z."/>
            <person name="Xia Z."/>
            <person name="Xiao L."/>
            <person name="Anderson O.D."/>
            <person name="Ouyang S."/>
            <person name="Liang Y."/>
            <person name="Zimin A.V."/>
            <person name="Pertea G."/>
            <person name="Qi P."/>
            <person name="Bennetzen J.L."/>
            <person name="Dai X."/>
            <person name="Dawson M.W."/>
            <person name="Muller H.G."/>
            <person name="Kugler K."/>
            <person name="Rivarola-Duarte L."/>
            <person name="Spannagl M."/>
            <person name="Mayer K.F.X."/>
            <person name="Lu F.H."/>
            <person name="Bevan M.W."/>
            <person name="Leroy P."/>
            <person name="Li P."/>
            <person name="You F.M."/>
            <person name="Sun Q."/>
            <person name="Liu Z."/>
            <person name="Lyons E."/>
            <person name="Wicker T."/>
            <person name="Salzberg S.L."/>
            <person name="Devos K.M."/>
            <person name="Dvorak J."/>
        </authorList>
    </citation>
    <scope>NUCLEOTIDE SEQUENCE [LARGE SCALE GENOMIC DNA]</scope>
    <source>
        <strain evidence="3">cv. AL8/78</strain>
    </source>
</reference>
<dbReference type="GO" id="GO:0006457">
    <property type="term" value="P:protein folding"/>
    <property type="evidence" value="ECO:0007669"/>
    <property type="project" value="TreeGrafter"/>
</dbReference>
<organism evidence="3 4">
    <name type="scientific">Aegilops tauschii subsp. strangulata</name>
    <name type="common">Goatgrass</name>
    <dbReference type="NCBI Taxonomy" id="200361"/>
    <lineage>
        <taxon>Eukaryota</taxon>
        <taxon>Viridiplantae</taxon>
        <taxon>Streptophyta</taxon>
        <taxon>Embryophyta</taxon>
        <taxon>Tracheophyta</taxon>
        <taxon>Spermatophyta</taxon>
        <taxon>Magnoliopsida</taxon>
        <taxon>Liliopsida</taxon>
        <taxon>Poales</taxon>
        <taxon>Poaceae</taxon>
        <taxon>BOP clade</taxon>
        <taxon>Pooideae</taxon>
        <taxon>Triticodae</taxon>
        <taxon>Triticeae</taxon>
        <taxon>Triticinae</taxon>
        <taxon>Aegilops</taxon>
    </lineage>
</organism>
<dbReference type="InterPro" id="IPR017937">
    <property type="entry name" value="Thioredoxin_CS"/>
</dbReference>
<dbReference type="SUPFAM" id="SSF52833">
    <property type="entry name" value="Thioredoxin-like"/>
    <property type="match status" value="1"/>
</dbReference>
<dbReference type="EnsemblPlants" id="AET2Gv20693900.2">
    <property type="protein sequence ID" value="AET2Gv20693900.2"/>
    <property type="gene ID" value="AET2Gv20693900"/>
</dbReference>
<dbReference type="GO" id="GO:0005783">
    <property type="term" value="C:endoplasmic reticulum"/>
    <property type="evidence" value="ECO:0007669"/>
    <property type="project" value="TreeGrafter"/>
</dbReference>
<evidence type="ECO:0000256" key="1">
    <source>
        <dbReference type="ARBA" id="ARBA00006347"/>
    </source>
</evidence>
<feature type="domain" description="Thioredoxin" evidence="2">
    <location>
        <begin position="54"/>
        <end position="182"/>
    </location>
</feature>
<evidence type="ECO:0000313" key="3">
    <source>
        <dbReference type="EnsemblPlants" id="AET2Gv20693900.2"/>
    </source>
</evidence>
<dbReference type="Gramene" id="AET2Gv20693900.2">
    <property type="protein sequence ID" value="AET2Gv20693900.2"/>
    <property type="gene ID" value="AET2Gv20693900"/>
</dbReference>
<keyword evidence="4" id="KW-1185">Reference proteome</keyword>
<proteinExistence type="inferred from homology"/>
<dbReference type="PROSITE" id="PS51352">
    <property type="entry name" value="THIOREDOXIN_2"/>
    <property type="match status" value="1"/>
</dbReference>
<accession>A0A453C0M9</accession>
<dbReference type="PANTHER" id="PTHR18929:SF211">
    <property type="entry name" value="PROTEIN DISULFIDE ISOMERASE-LIKE 1-2"/>
    <property type="match status" value="1"/>
</dbReference>
<dbReference type="AlphaFoldDB" id="A0A453C0M9"/>
<protein>
    <recommendedName>
        <fullName evidence="2">Thioredoxin domain-containing protein</fullName>
    </recommendedName>
</protein>
<evidence type="ECO:0000259" key="2">
    <source>
        <dbReference type="PROSITE" id="PS51352"/>
    </source>
</evidence>
<dbReference type="InterPro" id="IPR036249">
    <property type="entry name" value="Thioredoxin-like_sf"/>
</dbReference>
<sequence length="213" mass="23471">FLIGDVSTADRAFEFQYFGLKESDVPLLLVLASTGKYLNPTMEPDQLIPWMKQYIYGNLTPYVKSEPIPKVNDQPVKVVVADNIDEIVFNSGKNVLLEFYAPWCGHCRKLAPILEEVAVSLQDDEDVVIAKMDGTANDIPTDFAVEGYPALYFYSSSGGDLLTYDGQRTAKELISFIKKNRGAKAAAVEVTQTDAVEEEVTSSTPSGSIQDEL</sequence>
<name>A0A453C0M9_AEGTS</name>
<dbReference type="GO" id="GO:0003756">
    <property type="term" value="F:protein disulfide isomerase activity"/>
    <property type="evidence" value="ECO:0007669"/>
    <property type="project" value="TreeGrafter"/>
</dbReference>
<dbReference type="Proteomes" id="UP000015105">
    <property type="component" value="Chromosome 2D"/>
</dbReference>
<dbReference type="FunFam" id="3.40.30.10:FF:000143">
    <property type="entry name" value="Protein disulfide-isomerase"/>
    <property type="match status" value="1"/>
</dbReference>
<dbReference type="PANTHER" id="PTHR18929">
    <property type="entry name" value="PROTEIN DISULFIDE ISOMERASE"/>
    <property type="match status" value="1"/>
</dbReference>
<dbReference type="PRINTS" id="PR00421">
    <property type="entry name" value="THIOREDOXIN"/>
</dbReference>
<dbReference type="InterPro" id="IPR013766">
    <property type="entry name" value="Thioredoxin_domain"/>
</dbReference>
<dbReference type="Pfam" id="PF00085">
    <property type="entry name" value="Thioredoxin"/>
    <property type="match status" value="1"/>
</dbReference>
<reference evidence="3" key="4">
    <citation type="submission" date="2019-03" db="UniProtKB">
        <authorList>
            <consortium name="EnsemblPlants"/>
        </authorList>
    </citation>
    <scope>IDENTIFICATION</scope>
</reference>
<reference evidence="3" key="5">
    <citation type="journal article" date="2021" name="G3 (Bethesda)">
        <title>Aegilops tauschii genome assembly Aet v5.0 features greater sequence contiguity and improved annotation.</title>
        <authorList>
            <person name="Wang L."/>
            <person name="Zhu T."/>
            <person name="Rodriguez J.C."/>
            <person name="Deal K.R."/>
            <person name="Dubcovsky J."/>
            <person name="McGuire P.E."/>
            <person name="Lux T."/>
            <person name="Spannagl M."/>
            <person name="Mayer K.F.X."/>
            <person name="Baldrich P."/>
            <person name="Meyers B.C."/>
            <person name="Huo N."/>
            <person name="Gu Y.Q."/>
            <person name="Zhou H."/>
            <person name="Devos K.M."/>
            <person name="Bennetzen J.L."/>
            <person name="Unver T."/>
            <person name="Budak H."/>
            <person name="Gulick P.J."/>
            <person name="Galiba G."/>
            <person name="Kalapos B."/>
            <person name="Nelson D.R."/>
            <person name="Li P."/>
            <person name="You F.M."/>
            <person name="Luo M.C."/>
            <person name="Dvorak J."/>
        </authorList>
    </citation>
    <scope>NUCLEOTIDE SEQUENCE [LARGE SCALE GENOMIC DNA]</scope>
    <source>
        <strain evidence="3">cv. AL8/78</strain>
    </source>
</reference>
<dbReference type="GO" id="GO:0034976">
    <property type="term" value="P:response to endoplasmic reticulum stress"/>
    <property type="evidence" value="ECO:0007669"/>
    <property type="project" value="TreeGrafter"/>
</dbReference>
<dbReference type="CDD" id="cd02995">
    <property type="entry name" value="PDI_a_PDI_a'_C"/>
    <property type="match status" value="1"/>
</dbReference>
<comment type="similarity">
    <text evidence="1">Belongs to the protein disulfide isomerase family.</text>
</comment>
<reference evidence="4" key="1">
    <citation type="journal article" date="2014" name="Science">
        <title>Ancient hybridizations among the ancestral genomes of bread wheat.</title>
        <authorList>
            <consortium name="International Wheat Genome Sequencing Consortium,"/>
            <person name="Marcussen T."/>
            <person name="Sandve S.R."/>
            <person name="Heier L."/>
            <person name="Spannagl M."/>
            <person name="Pfeifer M."/>
            <person name="Jakobsen K.S."/>
            <person name="Wulff B.B."/>
            <person name="Steuernagel B."/>
            <person name="Mayer K.F."/>
            <person name="Olsen O.A."/>
        </authorList>
    </citation>
    <scope>NUCLEOTIDE SEQUENCE [LARGE SCALE GENOMIC DNA]</scope>
    <source>
        <strain evidence="4">cv. AL8/78</strain>
    </source>
</reference>
<evidence type="ECO:0000313" key="4">
    <source>
        <dbReference type="Proteomes" id="UP000015105"/>
    </source>
</evidence>
<dbReference type="PROSITE" id="PS00194">
    <property type="entry name" value="THIOREDOXIN_1"/>
    <property type="match status" value="1"/>
</dbReference>
<dbReference type="Gene3D" id="3.40.30.10">
    <property type="entry name" value="Glutaredoxin"/>
    <property type="match status" value="2"/>
</dbReference>
<reference evidence="4" key="2">
    <citation type="journal article" date="2017" name="Nat. Plants">
        <title>The Aegilops tauschii genome reveals multiple impacts of transposons.</title>
        <authorList>
            <person name="Zhao G."/>
            <person name="Zou C."/>
            <person name="Li K."/>
            <person name="Wang K."/>
            <person name="Li T."/>
            <person name="Gao L."/>
            <person name="Zhang X."/>
            <person name="Wang H."/>
            <person name="Yang Z."/>
            <person name="Liu X."/>
            <person name="Jiang W."/>
            <person name="Mao L."/>
            <person name="Kong X."/>
            <person name="Jiao Y."/>
            <person name="Jia J."/>
        </authorList>
    </citation>
    <scope>NUCLEOTIDE SEQUENCE [LARGE SCALE GENOMIC DNA]</scope>
    <source>
        <strain evidence="4">cv. AL8/78</strain>
    </source>
</reference>